<dbReference type="Proteomes" id="UP001228905">
    <property type="component" value="Unassembled WGS sequence"/>
</dbReference>
<evidence type="ECO:0000256" key="1">
    <source>
        <dbReference type="SAM" id="SignalP"/>
    </source>
</evidence>
<name>A0ABU0IXF1_9CAUL</name>
<evidence type="ECO:0000313" key="2">
    <source>
        <dbReference type="EMBL" id="MDQ0466691.1"/>
    </source>
</evidence>
<reference evidence="2 3" key="1">
    <citation type="submission" date="2023-07" db="EMBL/GenBank/DDBJ databases">
        <title>Genomic Encyclopedia of Type Strains, Phase IV (KMG-IV): sequencing the most valuable type-strain genomes for metagenomic binning, comparative biology and taxonomic classification.</title>
        <authorList>
            <person name="Goeker M."/>
        </authorList>
    </citation>
    <scope>NUCLEOTIDE SEQUENCE [LARGE SCALE GENOMIC DNA]</scope>
    <source>
        <strain evidence="2 3">DSM 18695</strain>
    </source>
</reference>
<proteinExistence type="predicted"/>
<accession>A0ABU0IXF1</accession>
<dbReference type="RefSeq" id="WP_307352827.1">
    <property type="nucleotide sequence ID" value="NZ_JAUSVS010000013.1"/>
</dbReference>
<gene>
    <name evidence="2" type="ORF">QO010_004487</name>
</gene>
<sequence length="176" mass="18886">MGSFWGSFWGNFGTAAVFGAVLAAGAALAQPAAAFSSGNPRDVTAVHRDNGLIATVKTDKDGKPYIVDALGEVKFSTEFFDCNAAKVDCASVIYTASWGSSSSEPISLSAINAWNRWTVMCPSYKDEAGAPNLWYGLRTTPADTAQTVQIQLAEWKSCLTDFQEFLSDPDGWAKKH</sequence>
<keyword evidence="1" id="KW-0732">Signal</keyword>
<evidence type="ECO:0000313" key="3">
    <source>
        <dbReference type="Proteomes" id="UP001228905"/>
    </source>
</evidence>
<feature type="signal peptide" evidence="1">
    <location>
        <begin position="1"/>
        <end position="29"/>
    </location>
</feature>
<protein>
    <submittedName>
        <fullName evidence="2">Uncharacterized protein</fullName>
    </submittedName>
</protein>
<keyword evidence="3" id="KW-1185">Reference proteome</keyword>
<organism evidence="2 3">
    <name type="scientific">Caulobacter ginsengisoli</name>
    <dbReference type="NCBI Taxonomy" id="400775"/>
    <lineage>
        <taxon>Bacteria</taxon>
        <taxon>Pseudomonadati</taxon>
        <taxon>Pseudomonadota</taxon>
        <taxon>Alphaproteobacteria</taxon>
        <taxon>Caulobacterales</taxon>
        <taxon>Caulobacteraceae</taxon>
        <taxon>Caulobacter</taxon>
    </lineage>
</organism>
<dbReference type="EMBL" id="JAUSVS010000013">
    <property type="protein sequence ID" value="MDQ0466691.1"/>
    <property type="molecule type" value="Genomic_DNA"/>
</dbReference>
<feature type="chain" id="PRO_5046470752" evidence="1">
    <location>
        <begin position="30"/>
        <end position="176"/>
    </location>
</feature>
<comment type="caution">
    <text evidence="2">The sequence shown here is derived from an EMBL/GenBank/DDBJ whole genome shotgun (WGS) entry which is preliminary data.</text>
</comment>